<feature type="domain" description="ABC transporter" evidence="5">
    <location>
        <begin position="7"/>
        <end position="260"/>
    </location>
</feature>
<dbReference type="Pfam" id="PF00005">
    <property type="entry name" value="ABC_tran"/>
    <property type="match status" value="1"/>
</dbReference>
<dbReference type="InterPro" id="IPR003593">
    <property type="entry name" value="AAA+_ATPase"/>
</dbReference>
<name>A0ABT0E8E1_9GAMM</name>
<evidence type="ECO:0000256" key="4">
    <source>
        <dbReference type="SAM" id="MobiDB-lite"/>
    </source>
</evidence>
<evidence type="ECO:0000256" key="3">
    <source>
        <dbReference type="ARBA" id="ARBA00022840"/>
    </source>
</evidence>
<dbReference type="Proteomes" id="UP001165524">
    <property type="component" value="Unassembled WGS sequence"/>
</dbReference>
<dbReference type="PANTHER" id="PTHR24220:SF611">
    <property type="entry name" value="ATP-BINDING COMPONENT OF ABC TRANSPORTER-RELATED"/>
    <property type="match status" value="1"/>
</dbReference>
<reference evidence="6" key="1">
    <citation type="submission" date="2022-04" db="EMBL/GenBank/DDBJ databases">
        <title>Alcanivorax sp. CY1518 draft genome sequence.</title>
        <authorList>
            <person name="Zhao G."/>
            <person name="An M."/>
        </authorList>
    </citation>
    <scope>NUCLEOTIDE SEQUENCE</scope>
    <source>
        <strain evidence="6">CY1518</strain>
    </source>
</reference>
<dbReference type="CDD" id="cd03255">
    <property type="entry name" value="ABC_MJ0796_LolCDE_FtsE"/>
    <property type="match status" value="1"/>
</dbReference>
<keyword evidence="2" id="KW-0547">Nucleotide-binding</keyword>
<evidence type="ECO:0000256" key="1">
    <source>
        <dbReference type="ARBA" id="ARBA00022448"/>
    </source>
</evidence>
<dbReference type="SUPFAM" id="SSF52540">
    <property type="entry name" value="P-loop containing nucleoside triphosphate hydrolases"/>
    <property type="match status" value="1"/>
</dbReference>
<dbReference type="InterPro" id="IPR017911">
    <property type="entry name" value="MacB-like_ATP-bd"/>
</dbReference>
<evidence type="ECO:0000313" key="6">
    <source>
        <dbReference type="EMBL" id="MCK0538103.1"/>
    </source>
</evidence>
<proteinExistence type="predicted"/>
<accession>A0ABT0E8E1</accession>
<dbReference type="EMBL" id="JALKII010000006">
    <property type="protein sequence ID" value="MCK0538103.1"/>
    <property type="molecule type" value="Genomic_DNA"/>
</dbReference>
<dbReference type="GO" id="GO:0005524">
    <property type="term" value="F:ATP binding"/>
    <property type="evidence" value="ECO:0007669"/>
    <property type="project" value="UniProtKB-KW"/>
</dbReference>
<organism evidence="6 7">
    <name type="scientific">Alcanivorax quisquiliarum</name>
    <dbReference type="NCBI Taxonomy" id="2933565"/>
    <lineage>
        <taxon>Bacteria</taxon>
        <taxon>Pseudomonadati</taxon>
        <taxon>Pseudomonadota</taxon>
        <taxon>Gammaproteobacteria</taxon>
        <taxon>Oceanospirillales</taxon>
        <taxon>Alcanivoracaceae</taxon>
        <taxon>Alcanivorax</taxon>
    </lineage>
</organism>
<feature type="compositionally biased region" description="Polar residues" evidence="4">
    <location>
        <begin position="242"/>
        <end position="256"/>
    </location>
</feature>
<dbReference type="RefSeq" id="WP_246952393.1">
    <property type="nucleotide sequence ID" value="NZ_JALKII010000006.1"/>
</dbReference>
<evidence type="ECO:0000259" key="5">
    <source>
        <dbReference type="PROSITE" id="PS50893"/>
    </source>
</evidence>
<comment type="caution">
    <text evidence="6">The sequence shown here is derived from an EMBL/GenBank/DDBJ whole genome shotgun (WGS) entry which is preliminary data.</text>
</comment>
<keyword evidence="3 6" id="KW-0067">ATP-binding</keyword>
<dbReference type="SMART" id="SM00382">
    <property type="entry name" value="AAA"/>
    <property type="match status" value="1"/>
</dbReference>
<evidence type="ECO:0000313" key="7">
    <source>
        <dbReference type="Proteomes" id="UP001165524"/>
    </source>
</evidence>
<gene>
    <name evidence="6" type="ORF">MU846_10315</name>
</gene>
<dbReference type="InterPro" id="IPR015854">
    <property type="entry name" value="ABC_transpr_LolD-like"/>
</dbReference>
<keyword evidence="1" id="KW-0813">Transport</keyword>
<dbReference type="Gene3D" id="3.40.50.300">
    <property type="entry name" value="P-loop containing nucleotide triphosphate hydrolases"/>
    <property type="match status" value="1"/>
</dbReference>
<protein>
    <submittedName>
        <fullName evidence="6">ABC transporter ATP-binding protein</fullName>
    </submittedName>
</protein>
<dbReference type="InterPro" id="IPR027417">
    <property type="entry name" value="P-loop_NTPase"/>
</dbReference>
<dbReference type="PANTHER" id="PTHR24220">
    <property type="entry name" value="IMPORT ATP-BINDING PROTEIN"/>
    <property type="match status" value="1"/>
</dbReference>
<dbReference type="InterPro" id="IPR003439">
    <property type="entry name" value="ABC_transporter-like_ATP-bd"/>
</dbReference>
<sequence length="263" mass="27947">MTAPAALHMADVRYRWHRRAPWAINLPVLTLAAGEHVFLAGPSGSGKSTLLALIAGIAAPQAGQITVLGERLTSLSGARRDCFRAEHLGIIFQQFNLLPYLSVLDNVLLPCRFSRRRRQQAIERDGSPEAQATRLLGRLGLAADDVLRRPVTALSVGQQQRVAAARALMGAPGLVIADEPTSALDADRRAEFVTLLVQECQAASAALLFVSHDLSLASRFQRSVSLPDINALSPPAALASSGPHTQGAATEHSTLPGSHGSRP</sequence>
<feature type="region of interest" description="Disordered" evidence="4">
    <location>
        <begin position="236"/>
        <end position="263"/>
    </location>
</feature>
<keyword evidence="7" id="KW-1185">Reference proteome</keyword>
<evidence type="ECO:0000256" key="2">
    <source>
        <dbReference type="ARBA" id="ARBA00022741"/>
    </source>
</evidence>
<dbReference type="PROSITE" id="PS50893">
    <property type="entry name" value="ABC_TRANSPORTER_2"/>
    <property type="match status" value="1"/>
</dbReference>